<dbReference type="AlphaFoldDB" id="A0A544UTH2"/>
<name>A0A544UTH2_LYSSH</name>
<evidence type="ECO:0000259" key="1">
    <source>
        <dbReference type="PROSITE" id="PS50965"/>
    </source>
</evidence>
<accession>A0A544UTH2</accession>
<protein>
    <submittedName>
        <fullName evidence="2">NERD domain-containing protein</fullName>
    </submittedName>
</protein>
<dbReference type="EMBL" id="SADV01000003">
    <property type="protein sequence ID" value="TQR37156.1"/>
    <property type="molecule type" value="Genomic_DNA"/>
</dbReference>
<feature type="domain" description="NERD" evidence="1">
    <location>
        <begin position="41"/>
        <end position="160"/>
    </location>
</feature>
<organism evidence="2 3">
    <name type="scientific">Lysinibacillus sphaericus</name>
    <name type="common">Bacillus sphaericus</name>
    <dbReference type="NCBI Taxonomy" id="1421"/>
    <lineage>
        <taxon>Bacteria</taxon>
        <taxon>Bacillati</taxon>
        <taxon>Bacillota</taxon>
        <taxon>Bacilli</taxon>
        <taxon>Bacillales</taxon>
        <taxon>Bacillaceae</taxon>
        <taxon>Lysinibacillus</taxon>
    </lineage>
</organism>
<dbReference type="Pfam" id="PF08378">
    <property type="entry name" value="NERD"/>
    <property type="match status" value="1"/>
</dbReference>
<dbReference type="InterPro" id="IPR011528">
    <property type="entry name" value="NERD"/>
</dbReference>
<comment type="caution">
    <text evidence="2">The sequence shown here is derived from an EMBL/GenBank/DDBJ whole genome shotgun (WGS) entry which is preliminary data.</text>
</comment>
<reference evidence="2 3" key="1">
    <citation type="submission" date="2018-03" db="EMBL/GenBank/DDBJ databases">
        <title>Aerobic endospore-forming bacteria genome sequencing and assembly.</title>
        <authorList>
            <person name="Cavalcante D.A."/>
            <person name="Driks A."/>
            <person name="Putonti C."/>
            <person name="De-Souza M.T."/>
        </authorList>
    </citation>
    <scope>NUCLEOTIDE SEQUENCE [LARGE SCALE GENOMIC DNA]</scope>
    <source>
        <strain evidence="2 3">SDF0037</strain>
    </source>
</reference>
<dbReference type="Proteomes" id="UP000317944">
    <property type="component" value="Unassembled WGS sequence"/>
</dbReference>
<dbReference type="RefSeq" id="WP_142507846.1">
    <property type="nucleotide sequence ID" value="NZ_SADV01000003.1"/>
</dbReference>
<sequence>MILLERHESEQHKILEALIRRLPSTHTEYMNYFERLRRIHAGFAGEQRVDAEWLEIMLPQPHYFLHDLQILNHYGTTHQIDTILLCPQFILILEIKNVTGFLDFDESFHQFTRTTTEGDVVGMTNPIHQSRRHMEWMMGMLQQSRLEIPVQYAVVLATKNAILSESLKGHPIFHVSGLRYHLRKWLKQYNEVILDVDKLSLFATKLMSSHMPIKREIAIPVQDIIKGVLCVRCSNGQRMSYHSKKWACQRCGLIDQEAIFRTLEDYKLLMGDSLTNKSFCEFFAIDSPDLAYRLLQKLPLKAEGIKKHRKYWIYDG</sequence>
<dbReference type="PROSITE" id="PS50965">
    <property type="entry name" value="NERD"/>
    <property type="match status" value="1"/>
</dbReference>
<gene>
    <name evidence="2" type="ORF">C7Y47_05605</name>
</gene>
<dbReference type="OrthoDB" id="569879at2"/>
<evidence type="ECO:0000313" key="3">
    <source>
        <dbReference type="Proteomes" id="UP000317944"/>
    </source>
</evidence>
<proteinExistence type="predicted"/>
<evidence type="ECO:0000313" key="2">
    <source>
        <dbReference type="EMBL" id="TQR37156.1"/>
    </source>
</evidence>